<dbReference type="EMBL" id="UZAM01008454">
    <property type="protein sequence ID" value="VDP05043.1"/>
    <property type="molecule type" value="Genomic_DNA"/>
</dbReference>
<proteinExistence type="predicted"/>
<organism evidence="5">
    <name type="scientific">Soboliphyme baturini</name>
    <dbReference type="NCBI Taxonomy" id="241478"/>
    <lineage>
        <taxon>Eukaryota</taxon>
        <taxon>Metazoa</taxon>
        <taxon>Ecdysozoa</taxon>
        <taxon>Nematoda</taxon>
        <taxon>Enoplea</taxon>
        <taxon>Dorylaimia</taxon>
        <taxon>Dioctophymatida</taxon>
        <taxon>Dioctophymatoidea</taxon>
        <taxon>Soboliphymatidae</taxon>
        <taxon>Soboliphyme</taxon>
    </lineage>
</organism>
<evidence type="ECO:0000256" key="2">
    <source>
        <dbReference type="SAM" id="Phobius"/>
    </source>
</evidence>
<name>A0A183ILZ2_9BILA</name>
<reference evidence="5" key="1">
    <citation type="submission" date="2016-06" db="UniProtKB">
        <authorList>
            <consortium name="WormBaseParasite"/>
        </authorList>
    </citation>
    <scope>IDENTIFICATION</scope>
</reference>
<dbReference type="WBParaSite" id="SBAD_0000483401-mRNA-1">
    <property type="protein sequence ID" value="SBAD_0000483401-mRNA-1"/>
    <property type="gene ID" value="SBAD_0000483401"/>
</dbReference>
<feature type="transmembrane region" description="Helical" evidence="2">
    <location>
        <begin position="205"/>
        <end position="228"/>
    </location>
</feature>
<dbReference type="Proteomes" id="UP000270296">
    <property type="component" value="Unassembled WGS sequence"/>
</dbReference>
<keyword evidence="1" id="KW-0175">Coiled coil</keyword>
<feature type="coiled-coil region" evidence="1">
    <location>
        <begin position="76"/>
        <end position="117"/>
    </location>
</feature>
<evidence type="ECO:0000256" key="1">
    <source>
        <dbReference type="SAM" id="Coils"/>
    </source>
</evidence>
<reference evidence="3 4" key="2">
    <citation type="submission" date="2018-11" db="EMBL/GenBank/DDBJ databases">
        <authorList>
            <consortium name="Pathogen Informatics"/>
        </authorList>
    </citation>
    <scope>NUCLEOTIDE SEQUENCE [LARGE SCALE GENOMIC DNA]</scope>
</reference>
<keyword evidence="2" id="KW-1133">Transmembrane helix</keyword>
<dbReference type="AlphaFoldDB" id="A0A183ILZ2"/>
<evidence type="ECO:0000313" key="4">
    <source>
        <dbReference type="Proteomes" id="UP000270296"/>
    </source>
</evidence>
<keyword evidence="2" id="KW-0472">Membrane</keyword>
<evidence type="ECO:0000313" key="5">
    <source>
        <dbReference type="WBParaSite" id="SBAD_0000483401-mRNA-1"/>
    </source>
</evidence>
<keyword evidence="4" id="KW-1185">Reference proteome</keyword>
<gene>
    <name evidence="3" type="ORF">SBAD_LOCUS4638</name>
</gene>
<feature type="coiled-coil region" evidence="1">
    <location>
        <begin position="6"/>
        <end position="33"/>
    </location>
</feature>
<evidence type="ECO:0000313" key="3">
    <source>
        <dbReference type="EMBL" id="VDP05043.1"/>
    </source>
</evidence>
<sequence>MTCNRCEAKESSISALEARLSDREKQLSDLFDKYKKEKFQFKAKLLQLSRQLSAKQEDGESFDKFIENFQDDETLLLRYRSEIENLNAALVRKNTEINDHKIRIRDLEKKLREAAVNDHRHHAFSRESALKRDKDVLALFEAELQNFYSQIELKDKHILQLSQELEEKSEQVQSLVEACQEKDEVILAKTRANQVRICFCLRCEMFLLSFVLLFLGYVYHIFLHITVVCRFPSATSFKVLISARSQISGDHVVHHVHRHFSCLTGHK</sequence>
<protein>
    <submittedName>
        <fullName evidence="5">DUF4201 domain-containing protein</fullName>
    </submittedName>
</protein>
<accession>A0A183ILZ2</accession>
<keyword evidence="2" id="KW-0812">Transmembrane</keyword>